<sequence>MLGGSIGEWDQQWKRYGNREMEIHLETLTEHASIRFYRITQDPETHTYESFRLCKRWKSSRKLILIALIGYKN</sequence>
<dbReference type="Proteomes" id="UP000266861">
    <property type="component" value="Unassembled WGS sequence"/>
</dbReference>
<accession>A0A397IWK0</accession>
<name>A0A397IWK0_9GLOM</name>
<dbReference type="OrthoDB" id="1840988at2759"/>
<dbReference type="AlphaFoldDB" id="A0A397IWK0"/>
<proteinExistence type="predicted"/>
<gene>
    <name evidence="1" type="ORF">Glove_136g64</name>
</gene>
<comment type="caution">
    <text evidence="1">The sequence shown here is derived from an EMBL/GenBank/DDBJ whole genome shotgun (WGS) entry which is preliminary data.</text>
</comment>
<organism evidence="1 2">
    <name type="scientific">Diversispora epigaea</name>
    <dbReference type="NCBI Taxonomy" id="1348612"/>
    <lineage>
        <taxon>Eukaryota</taxon>
        <taxon>Fungi</taxon>
        <taxon>Fungi incertae sedis</taxon>
        <taxon>Mucoromycota</taxon>
        <taxon>Glomeromycotina</taxon>
        <taxon>Glomeromycetes</taxon>
        <taxon>Diversisporales</taxon>
        <taxon>Diversisporaceae</taxon>
        <taxon>Diversispora</taxon>
    </lineage>
</organism>
<keyword evidence="2" id="KW-1185">Reference proteome</keyword>
<protein>
    <submittedName>
        <fullName evidence="1">Uncharacterized protein</fullName>
    </submittedName>
</protein>
<evidence type="ECO:0000313" key="2">
    <source>
        <dbReference type="Proteomes" id="UP000266861"/>
    </source>
</evidence>
<dbReference type="EMBL" id="PQFF01000127">
    <property type="protein sequence ID" value="RHZ80389.1"/>
    <property type="molecule type" value="Genomic_DNA"/>
</dbReference>
<reference evidence="1 2" key="1">
    <citation type="submission" date="2018-08" db="EMBL/GenBank/DDBJ databases">
        <title>Genome and evolution of the arbuscular mycorrhizal fungus Diversispora epigaea (formerly Glomus versiforme) and its bacterial endosymbionts.</title>
        <authorList>
            <person name="Sun X."/>
            <person name="Fei Z."/>
            <person name="Harrison M."/>
        </authorList>
    </citation>
    <scope>NUCLEOTIDE SEQUENCE [LARGE SCALE GENOMIC DNA]</scope>
    <source>
        <strain evidence="1 2">IT104</strain>
    </source>
</reference>
<evidence type="ECO:0000313" key="1">
    <source>
        <dbReference type="EMBL" id="RHZ80389.1"/>
    </source>
</evidence>